<keyword evidence="9" id="KW-1185">Reference proteome</keyword>
<evidence type="ECO:0000313" key="8">
    <source>
        <dbReference type="EMBL" id="KIL57737.1"/>
    </source>
</evidence>
<keyword evidence="2" id="KW-0698">rRNA processing</keyword>
<dbReference type="SUPFAM" id="SSF50978">
    <property type="entry name" value="WD40 repeat-like"/>
    <property type="match status" value="1"/>
</dbReference>
<feature type="compositionally biased region" description="Acidic residues" evidence="7">
    <location>
        <begin position="99"/>
        <end position="109"/>
    </location>
</feature>
<feature type="region of interest" description="Disordered" evidence="7">
    <location>
        <begin position="238"/>
        <end position="263"/>
    </location>
</feature>
<organism evidence="8 9">
    <name type="scientific">Amanita muscaria (strain Koide BX008)</name>
    <dbReference type="NCBI Taxonomy" id="946122"/>
    <lineage>
        <taxon>Eukaryota</taxon>
        <taxon>Fungi</taxon>
        <taxon>Dikarya</taxon>
        <taxon>Basidiomycota</taxon>
        <taxon>Agaricomycotina</taxon>
        <taxon>Agaricomycetes</taxon>
        <taxon>Agaricomycetidae</taxon>
        <taxon>Agaricales</taxon>
        <taxon>Pluteineae</taxon>
        <taxon>Amanitaceae</taxon>
        <taxon>Amanita</taxon>
    </lineage>
</organism>
<accession>A0A0C2W956</accession>
<dbReference type="OrthoDB" id="1935146at2759"/>
<reference evidence="8 9" key="1">
    <citation type="submission" date="2014-04" db="EMBL/GenBank/DDBJ databases">
        <title>Evolutionary Origins and Diversification of the Mycorrhizal Mutualists.</title>
        <authorList>
            <consortium name="DOE Joint Genome Institute"/>
            <consortium name="Mycorrhizal Genomics Consortium"/>
            <person name="Kohler A."/>
            <person name="Kuo A."/>
            <person name="Nagy L.G."/>
            <person name="Floudas D."/>
            <person name="Copeland A."/>
            <person name="Barry K.W."/>
            <person name="Cichocki N."/>
            <person name="Veneault-Fourrey C."/>
            <person name="LaButti K."/>
            <person name="Lindquist E.A."/>
            <person name="Lipzen A."/>
            <person name="Lundell T."/>
            <person name="Morin E."/>
            <person name="Murat C."/>
            <person name="Riley R."/>
            <person name="Ohm R."/>
            <person name="Sun H."/>
            <person name="Tunlid A."/>
            <person name="Henrissat B."/>
            <person name="Grigoriev I.V."/>
            <person name="Hibbett D.S."/>
            <person name="Martin F."/>
        </authorList>
    </citation>
    <scope>NUCLEOTIDE SEQUENCE [LARGE SCALE GENOMIC DNA]</scope>
    <source>
        <strain evidence="8 9">Koide BX008</strain>
    </source>
</reference>
<protein>
    <recommendedName>
        <fullName evidence="10">WD40 repeat-like protein</fullName>
    </recommendedName>
</protein>
<keyword evidence="3" id="KW-0853">WD repeat</keyword>
<feature type="compositionally biased region" description="Acidic residues" evidence="7">
    <location>
        <begin position="60"/>
        <end position="69"/>
    </location>
</feature>
<evidence type="ECO:0000313" key="9">
    <source>
        <dbReference type="Proteomes" id="UP000054549"/>
    </source>
</evidence>
<feature type="region of interest" description="Disordered" evidence="7">
    <location>
        <begin position="125"/>
        <end position="185"/>
    </location>
</feature>
<feature type="region of interest" description="Disordered" evidence="7">
    <location>
        <begin position="26"/>
        <end position="113"/>
    </location>
</feature>
<dbReference type="InterPro" id="IPR036322">
    <property type="entry name" value="WD40_repeat_dom_sf"/>
</dbReference>
<dbReference type="HOGENOM" id="CLU_011055_2_0_1"/>
<dbReference type="InterPro" id="IPR001680">
    <property type="entry name" value="WD40_rpt"/>
</dbReference>
<dbReference type="FunCoup" id="A0A0C2W956">
    <property type="interactions" value="709"/>
</dbReference>
<feature type="compositionally biased region" description="Basic residues" evidence="7">
    <location>
        <begin position="159"/>
        <end position="169"/>
    </location>
</feature>
<dbReference type="STRING" id="946122.A0A0C2W956"/>
<dbReference type="PANTHER" id="PTHR18359">
    <property type="entry name" value="WD-REPEAT PROTEIN-RELATED"/>
    <property type="match status" value="1"/>
</dbReference>
<feature type="compositionally biased region" description="Acidic residues" evidence="7">
    <location>
        <begin position="142"/>
        <end position="154"/>
    </location>
</feature>
<dbReference type="PANTHER" id="PTHR18359:SF0">
    <property type="entry name" value="U3 SMALL NUCLEOLAR RNA-ASSOCIATED PROTEIN 18 HOMOLOG"/>
    <property type="match status" value="1"/>
</dbReference>
<dbReference type="AlphaFoldDB" id="A0A0C2W956"/>
<evidence type="ECO:0000256" key="2">
    <source>
        <dbReference type="ARBA" id="ARBA00022552"/>
    </source>
</evidence>
<evidence type="ECO:0008006" key="10">
    <source>
        <dbReference type="Google" id="ProtNLM"/>
    </source>
</evidence>
<dbReference type="InterPro" id="IPR045161">
    <property type="entry name" value="Utp18"/>
</dbReference>
<dbReference type="GO" id="GO:0032040">
    <property type="term" value="C:small-subunit processome"/>
    <property type="evidence" value="ECO:0007669"/>
    <property type="project" value="TreeGrafter"/>
</dbReference>
<sequence>MHLQTTGCPRKACSHGFSIFLEGMAKHPRKRQKLSKDDSRTRKNKHVDEVSQRVLGDDPLIGDDAEKDDEERRLESMLFGTKFVPRDVPDPALASSDGESADEGQDGETGEGQLQHLADSDLFFIDDGAPAPVHNASPGAEQSEDQDEQDEEEQESRKSLKPTKSKPKARQAAWTDPSDEPLTISIAHSHKRLRKLRDAPDEDVLTGKEYESRLRRQFERINPEPTWASKARKIARQRKKGKVLGYESQESENEEEEDEEGEDMLDLVNTSAGILATGRRRTAAGNVILPPEQIAIERLRDANQSVQQSNSGQVKVVAFHPSDKVPVLCVGTTDRRIRLFNVDGHTSPLLQTIHVPSLPITSQTSAQFHPSGSSILLAGSRPYFFTHDLQSGVTKQHSRGLWGTTFSAISDTTAALLSSSSNSHKLTRSTLSSKSTFGLDEESGKKGDNNSKSRGGGEGMDLTAFSPYPGDILAVAGRGGHVHFVDWKSGSGQVVASVKCGASGGGVKGLWWVPPTQSLSPFGSLHEEASSTSSRPHLAVLSGDAEVYLWDVGTRRCVRRWKDEGGFRGAGKVMAGAIGHGGDGWLAIGSNSGLVNVYGADSFSHDAESTQNPKPLKSVANLVTPISTLRFNHDAQLLAIASQENKDAMRLIHLPSLTSFANWPTSSTPLGHVTAVDFSARSEYIAIGNTRGRVLLYHLRDYGAGAIGGAL</sequence>
<evidence type="ECO:0000256" key="4">
    <source>
        <dbReference type="ARBA" id="ARBA00022737"/>
    </source>
</evidence>
<feature type="compositionally biased region" description="Acidic residues" evidence="7">
    <location>
        <begin position="249"/>
        <end position="263"/>
    </location>
</feature>
<evidence type="ECO:0000256" key="7">
    <source>
        <dbReference type="SAM" id="MobiDB-lite"/>
    </source>
</evidence>
<dbReference type="SMART" id="SM00320">
    <property type="entry name" value="WD40"/>
    <property type="match status" value="5"/>
</dbReference>
<comment type="subcellular location">
    <subcellularLocation>
        <location evidence="1">Nucleus</location>
        <location evidence="1">Nucleolus</location>
    </subcellularLocation>
</comment>
<dbReference type="GO" id="GO:0034388">
    <property type="term" value="C:Pwp2p-containing subcomplex of 90S preribosome"/>
    <property type="evidence" value="ECO:0007669"/>
    <property type="project" value="TreeGrafter"/>
</dbReference>
<keyword evidence="4" id="KW-0677">Repeat</keyword>
<dbReference type="Gene3D" id="2.130.10.10">
    <property type="entry name" value="YVTN repeat-like/Quinoprotein amine dehydrogenase"/>
    <property type="match status" value="2"/>
</dbReference>
<gene>
    <name evidence="8" type="ORF">M378DRAFT_133059</name>
</gene>
<evidence type="ECO:0000256" key="6">
    <source>
        <dbReference type="ARBA" id="ARBA00025767"/>
    </source>
</evidence>
<name>A0A0C2W956_AMAMK</name>
<feature type="compositionally biased region" description="Basic and acidic residues" evidence="7">
    <location>
        <begin position="34"/>
        <end position="51"/>
    </location>
</feature>
<dbReference type="InParanoid" id="A0A0C2W956"/>
<keyword evidence="5" id="KW-0539">Nucleus</keyword>
<comment type="similarity">
    <text evidence="6">Belongs to the WD repeat UTP18 family.</text>
</comment>
<feature type="compositionally biased region" description="Basic and acidic residues" evidence="7">
    <location>
        <begin position="442"/>
        <end position="451"/>
    </location>
</feature>
<evidence type="ECO:0000256" key="3">
    <source>
        <dbReference type="ARBA" id="ARBA00022574"/>
    </source>
</evidence>
<feature type="region of interest" description="Disordered" evidence="7">
    <location>
        <begin position="431"/>
        <end position="461"/>
    </location>
</feature>
<evidence type="ECO:0000256" key="5">
    <source>
        <dbReference type="ARBA" id="ARBA00023242"/>
    </source>
</evidence>
<dbReference type="InterPro" id="IPR015943">
    <property type="entry name" value="WD40/YVTN_repeat-like_dom_sf"/>
</dbReference>
<proteinExistence type="inferred from homology"/>
<dbReference type="EMBL" id="KN818359">
    <property type="protein sequence ID" value="KIL57737.1"/>
    <property type="molecule type" value="Genomic_DNA"/>
</dbReference>
<dbReference type="GO" id="GO:0006364">
    <property type="term" value="P:rRNA processing"/>
    <property type="evidence" value="ECO:0007669"/>
    <property type="project" value="UniProtKB-KW"/>
</dbReference>
<evidence type="ECO:0000256" key="1">
    <source>
        <dbReference type="ARBA" id="ARBA00004604"/>
    </source>
</evidence>
<dbReference type="Proteomes" id="UP000054549">
    <property type="component" value="Unassembled WGS sequence"/>
</dbReference>